<evidence type="ECO:0000313" key="9">
    <source>
        <dbReference type="Proteomes" id="UP000245699"/>
    </source>
</evidence>
<keyword evidence="4 5" id="KW-0694">RNA-binding</keyword>
<evidence type="ECO:0000259" key="7">
    <source>
        <dbReference type="PROSITE" id="PS51686"/>
    </source>
</evidence>
<protein>
    <recommendedName>
        <fullName evidence="7">SAM-dependent MTase RsmB/NOP-type domain-containing protein</fullName>
    </recommendedName>
</protein>
<keyword evidence="9" id="KW-1185">Reference proteome</keyword>
<dbReference type="STRING" id="61424.A0A2T9XYH7"/>
<feature type="binding site" evidence="5">
    <location>
        <position position="212"/>
    </location>
    <ligand>
        <name>S-adenosyl-L-methionine</name>
        <dbReference type="ChEBI" id="CHEBI:59789"/>
    </ligand>
</feature>
<dbReference type="InterPro" id="IPR029063">
    <property type="entry name" value="SAM-dependent_MTases_sf"/>
</dbReference>
<comment type="caution">
    <text evidence="8">The sequence shown here is derived from an EMBL/GenBank/DDBJ whole genome shotgun (WGS) entry which is preliminary data.</text>
</comment>
<feature type="domain" description="SAM-dependent MTase RsmB/NOP-type" evidence="7">
    <location>
        <begin position="57"/>
        <end position="505"/>
    </location>
</feature>
<evidence type="ECO:0000256" key="3">
    <source>
        <dbReference type="ARBA" id="ARBA00022691"/>
    </source>
</evidence>
<evidence type="ECO:0000313" key="8">
    <source>
        <dbReference type="EMBL" id="PVU85152.1"/>
    </source>
</evidence>
<dbReference type="SUPFAM" id="SSF53335">
    <property type="entry name" value="S-adenosyl-L-methionine-dependent methyltransferases"/>
    <property type="match status" value="1"/>
</dbReference>
<dbReference type="Proteomes" id="UP000245699">
    <property type="component" value="Unassembled WGS sequence"/>
</dbReference>
<feature type="region of interest" description="Disordered" evidence="6">
    <location>
        <begin position="57"/>
        <end position="79"/>
    </location>
</feature>
<dbReference type="Pfam" id="PF01189">
    <property type="entry name" value="Methyltr_RsmB-F"/>
    <property type="match status" value="2"/>
</dbReference>
<dbReference type="GO" id="GO:0003723">
    <property type="term" value="F:RNA binding"/>
    <property type="evidence" value="ECO:0007669"/>
    <property type="project" value="UniProtKB-UniRule"/>
</dbReference>
<dbReference type="AlphaFoldDB" id="A0A2T9XYH7"/>
<dbReference type="InterPro" id="IPR049560">
    <property type="entry name" value="MeTrfase_RsmB-F_NOP2_cat"/>
</dbReference>
<accession>A0A2T9XYH7</accession>
<comment type="similarity">
    <text evidence="5">Belongs to the class I-like SAM-binding methyltransferase superfamily. RsmB/NOP family.</text>
</comment>
<evidence type="ECO:0000256" key="6">
    <source>
        <dbReference type="SAM" id="MobiDB-lite"/>
    </source>
</evidence>
<evidence type="ECO:0000256" key="1">
    <source>
        <dbReference type="ARBA" id="ARBA00022603"/>
    </source>
</evidence>
<dbReference type="PROSITE" id="PS51686">
    <property type="entry name" value="SAM_MT_RSMB_NOP"/>
    <property type="match status" value="1"/>
</dbReference>
<evidence type="ECO:0000256" key="2">
    <source>
        <dbReference type="ARBA" id="ARBA00022679"/>
    </source>
</evidence>
<sequence length="506" mass="56547">MNPQTPLPIPPNVSWIDKLASFYKENSIHHNVYDSIHLLPRYVRVVGQSCYFLNQDPPSKKPNPLPHTPSPPQSPSQIESLSALLESEIGSTVTPSHLIHGLLRISDPNAKINNCNLYKTGKIVGLDLSSALAAITLEVTPNDHVLDLCCAPGGKLLLIADILGSFGLPSNNSYGTITGVDISEQRLSTCRSILKKSSTPSAKIRARLYVGDGSKFDIQPPPDSWWDYSYHKDIQFAYKNNKTNIDKSNIPWFSSKLLRSPALYQESIASQSNTNVLSNNTKIISNTTQHPETPCDNINQHRKLYDKVLVDAECTHDGSLVHLYKYVNNSAIGKLDTDFLSPERVEAVSNLQYSLLINGWNQLKVGGTLVYSTCSLSYKQNEMIVAKFLQFANNFTNSDHYTAIVEQPNFVNSQPLTIDKASIDNHSQNSNNSEIIHIQNSSNHQPKETKKRKHVGLKTQELILDQIYIDFKEHLNKISSIVNCVRLDPRVSDTSGMFISKIKKLR</sequence>
<keyword evidence="2 5" id="KW-0808">Transferase</keyword>
<feature type="active site" description="Nucleophile" evidence="5">
    <location>
        <position position="374"/>
    </location>
</feature>
<keyword evidence="1 5" id="KW-0489">Methyltransferase</keyword>
<dbReference type="InterPro" id="IPR023267">
    <property type="entry name" value="RCMT"/>
</dbReference>
<dbReference type="CDD" id="cd02440">
    <property type="entry name" value="AdoMet_MTases"/>
    <property type="match status" value="1"/>
</dbReference>
<dbReference type="PANTHER" id="PTHR22807:SF16">
    <property type="entry name" value="SAM-DEPENDENT MTASE RSMB_NOP-TYPE DOMAIN-CONTAINING PROTEIN"/>
    <property type="match status" value="1"/>
</dbReference>
<dbReference type="OrthoDB" id="6093671at2759"/>
<feature type="binding site" evidence="5">
    <location>
        <begin position="149"/>
        <end position="155"/>
    </location>
    <ligand>
        <name>S-adenosyl-L-methionine</name>
        <dbReference type="ChEBI" id="CHEBI:59789"/>
    </ligand>
</feature>
<dbReference type="EMBL" id="MBFT01001140">
    <property type="protein sequence ID" value="PVU85152.1"/>
    <property type="molecule type" value="Genomic_DNA"/>
</dbReference>
<proteinExistence type="inferred from homology"/>
<dbReference type="GO" id="GO:0001510">
    <property type="term" value="P:RNA methylation"/>
    <property type="evidence" value="ECO:0007669"/>
    <property type="project" value="InterPro"/>
</dbReference>
<dbReference type="InterPro" id="IPR001678">
    <property type="entry name" value="MeTrfase_RsmB-F_NOP2_dom"/>
</dbReference>
<keyword evidence="3 5" id="KW-0949">S-adenosyl-L-methionine</keyword>
<feature type="binding site" evidence="5">
    <location>
        <position position="311"/>
    </location>
    <ligand>
        <name>S-adenosyl-L-methionine</name>
        <dbReference type="ChEBI" id="CHEBI:59789"/>
    </ligand>
</feature>
<organism evidence="8 9">
    <name type="scientific">Furculomyces boomerangus</name>
    <dbReference type="NCBI Taxonomy" id="61424"/>
    <lineage>
        <taxon>Eukaryota</taxon>
        <taxon>Fungi</taxon>
        <taxon>Fungi incertae sedis</taxon>
        <taxon>Zoopagomycota</taxon>
        <taxon>Kickxellomycotina</taxon>
        <taxon>Harpellomycetes</taxon>
        <taxon>Harpellales</taxon>
        <taxon>Harpellaceae</taxon>
        <taxon>Furculomyces</taxon>
    </lineage>
</organism>
<evidence type="ECO:0000256" key="5">
    <source>
        <dbReference type="PROSITE-ProRule" id="PRU01023"/>
    </source>
</evidence>
<reference evidence="8 9" key="1">
    <citation type="journal article" date="2018" name="MBio">
        <title>Comparative Genomics Reveals the Core Gene Toolbox for the Fungus-Insect Symbiosis.</title>
        <authorList>
            <person name="Wang Y."/>
            <person name="Stata M."/>
            <person name="Wang W."/>
            <person name="Stajich J.E."/>
            <person name="White M.M."/>
            <person name="Moncalvo J.M."/>
        </authorList>
    </citation>
    <scope>NUCLEOTIDE SEQUENCE [LARGE SCALE GENOMIC DNA]</scope>
    <source>
        <strain evidence="8 9">AUS-77-4</strain>
    </source>
</reference>
<dbReference type="PRINTS" id="PR02008">
    <property type="entry name" value="RCMTFAMILY"/>
</dbReference>
<dbReference type="Gene3D" id="3.40.50.150">
    <property type="entry name" value="Vaccinia Virus protein VP39"/>
    <property type="match status" value="1"/>
</dbReference>
<name>A0A2T9XYH7_9FUNG</name>
<dbReference type="PANTHER" id="PTHR22807">
    <property type="entry name" value="NOP2 YEAST -RELATED NOL1/NOP2/FMU SUN DOMAIN-CONTAINING"/>
    <property type="match status" value="1"/>
</dbReference>
<gene>
    <name evidence="8" type="ORF">BB559_007179</name>
</gene>
<dbReference type="GO" id="GO:0008173">
    <property type="term" value="F:RNA methyltransferase activity"/>
    <property type="evidence" value="ECO:0007669"/>
    <property type="project" value="InterPro"/>
</dbReference>
<evidence type="ECO:0000256" key="4">
    <source>
        <dbReference type="ARBA" id="ARBA00022884"/>
    </source>
</evidence>
<feature type="binding site" evidence="5">
    <location>
        <position position="181"/>
    </location>
    <ligand>
        <name>S-adenosyl-L-methionine</name>
        <dbReference type="ChEBI" id="CHEBI:59789"/>
    </ligand>
</feature>
<feature type="compositionally biased region" description="Pro residues" evidence="6">
    <location>
        <begin position="60"/>
        <end position="74"/>
    </location>
</feature>